<dbReference type="PANTHER" id="PTHR47926">
    <property type="entry name" value="PENTATRICOPEPTIDE REPEAT-CONTAINING PROTEIN"/>
    <property type="match status" value="1"/>
</dbReference>
<accession>A0A1E5WEI1</accession>
<dbReference type="PANTHER" id="PTHR47926:SF415">
    <property type="entry name" value="PENTATRICOPEPTIDE REPEAT-CONTAINING PROTEIN"/>
    <property type="match status" value="1"/>
</dbReference>
<dbReference type="GO" id="GO:0009451">
    <property type="term" value="P:RNA modification"/>
    <property type="evidence" value="ECO:0007669"/>
    <property type="project" value="InterPro"/>
</dbReference>
<organism evidence="1 2">
    <name type="scientific">Dichanthelium oligosanthes</name>
    <dbReference type="NCBI Taxonomy" id="888268"/>
    <lineage>
        <taxon>Eukaryota</taxon>
        <taxon>Viridiplantae</taxon>
        <taxon>Streptophyta</taxon>
        <taxon>Embryophyta</taxon>
        <taxon>Tracheophyta</taxon>
        <taxon>Spermatophyta</taxon>
        <taxon>Magnoliopsida</taxon>
        <taxon>Liliopsida</taxon>
        <taxon>Poales</taxon>
        <taxon>Poaceae</taxon>
        <taxon>PACMAD clade</taxon>
        <taxon>Panicoideae</taxon>
        <taxon>Panicodae</taxon>
        <taxon>Paniceae</taxon>
        <taxon>Dichantheliinae</taxon>
        <taxon>Dichanthelium</taxon>
    </lineage>
</organism>
<comment type="caution">
    <text evidence="1">The sequence shown here is derived from an EMBL/GenBank/DDBJ whole genome shotgun (WGS) entry which is preliminary data.</text>
</comment>
<dbReference type="GO" id="GO:0003723">
    <property type="term" value="F:RNA binding"/>
    <property type="evidence" value="ECO:0007669"/>
    <property type="project" value="InterPro"/>
</dbReference>
<dbReference type="InterPro" id="IPR011990">
    <property type="entry name" value="TPR-like_helical_dom_sf"/>
</dbReference>
<dbReference type="Proteomes" id="UP000095767">
    <property type="component" value="Unassembled WGS sequence"/>
</dbReference>
<dbReference type="Gene3D" id="1.25.40.10">
    <property type="entry name" value="Tetratricopeptide repeat domain"/>
    <property type="match status" value="1"/>
</dbReference>
<dbReference type="InterPro" id="IPR046960">
    <property type="entry name" value="PPR_At4g14850-like_plant"/>
</dbReference>
<dbReference type="EMBL" id="LWDX02010915">
    <property type="protein sequence ID" value="OEL35811.1"/>
    <property type="molecule type" value="Genomic_DNA"/>
</dbReference>
<evidence type="ECO:0000313" key="2">
    <source>
        <dbReference type="Proteomes" id="UP000095767"/>
    </source>
</evidence>
<dbReference type="AlphaFoldDB" id="A0A1E5WEI1"/>
<dbReference type="SUPFAM" id="SSF48452">
    <property type="entry name" value="TPR-like"/>
    <property type="match status" value="1"/>
</dbReference>
<reference evidence="1 2" key="1">
    <citation type="submission" date="2016-09" db="EMBL/GenBank/DDBJ databases">
        <title>The draft genome of Dichanthelium oligosanthes: A C3 panicoid grass species.</title>
        <authorList>
            <person name="Studer A.J."/>
            <person name="Schnable J.C."/>
            <person name="Brutnell T.P."/>
        </authorList>
    </citation>
    <scope>NUCLEOTIDE SEQUENCE [LARGE SCALE GENOMIC DNA]</scope>
    <source>
        <strain evidence="2">cv. Kellogg 1175</strain>
        <tissue evidence="1">Leaf</tissue>
    </source>
</reference>
<evidence type="ECO:0000313" key="1">
    <source>
        <dbReference type="EMBL" id="OEL35811.1"/>
    </source>
</evidence>
<keyword evidence="2" id="KW-1185">Reference proteome</keyword>
<proteinExistence type="predicted"/>
<name>A0A1E5WEI1_9POAL</name>
<protein>
    <submittedName>
        <fullName evidence="1">Pentatricopeptide repeat-containing protein</fullName>
    </submittedName>
</protein>
<gene>
    <name evidence="1" type="ORF">BAE44_0003164</name>
</gene>
<dbReference type="OrthoDB" id="768257at2759"/>
<sequence length="178" mass="19190">MLVPADAKIWGSLLSACRSHGDVETAVVAAERLVELEPGDVGNLMMLANVYAAAGRWGDVARTRKEIRSRSTRKTPGCSMIEVDNVVREFVAGEDLGPELGGPAAVLDILASQLAADDEDSLIQISVLIFKNVRMEQRLPGLQPPDHATDESSPIGDLEKIWRDSDIYPGVNSDIAKP</sequence>
<dbReference type="InterPro" id="IPR046848">
    <property type="entry name" value="E_motif"/>
</dbReference>
<dbReference type="Pfam" id="PF20431">
    <property type="entry name" value="E_motif"/>
    <property type="match status" value="1"/>
</dbReference>
<dbReference type="STRING" id="888268.A0A1E5WEI1"/>